<dbReference type="KEGG" id="plal:FXN65_09340"/>
<keyword evidence="2" id="KW-1185">Reference proteome</keyword>
<proteinExistence type="predicted"/>
<reference evidence="1 2" key="1">
    <citation type="submission" date="2019-08" db="EMBL/GenBank/DDBJ databases">
        <title>Whole-genome Sequencing of e-waste polymer degrading bacterium Pseudomonas sp. strain PE08.</title>
        <authorList>
            <person name="Kirdat K."/>
            <person name="Debbarma P."/>
            <person name="Narawade N."/>
            <person name="Suyal D."/>
            <person name="Thorat V."/>
            <person name="Shouche Y."/>
            <person name="Goel R."/>
            <person name="Yadav A."/>
        </authorList>
    </citation>
    <scope>NUCLEOTIDE SEQUENCE [LARGE SCALE GENOMIC DNA]</scope>
    <source>
        <strain evidence="1 2">PE08</strain>
    </source>
</reference>
<evidence type="ECO:0000313" key="1">
    <source>
        <dbReference type="EMBL" id="QEY62262.1"/>
    </source>
</evidence>
<gene>
    <name evidence="1" type="ORF">FXN65_09340</name>
</gene>
<protein>
    <submittedName>
        <fullName evidence="1">Uncharacterized protein</fullName>
    </submittedName>
</protein>
<dbReference type="Proteomes" id="UP000327179">
    <property type="component" value="Chromosome"/>
</dbReference>
<dbReference type="EMBL" id="CP043311">
    <property type="protein sequence ID" value="QEY62262.1"/>
    <property type="molecule type" value="Genomic_DNA"/>
</dbReference>
<sequence>MRIAEAFVRSDAGASPAYVTDGVSLPSISELPTQAKPAGSRGKAASIGPVFYEGDGKAISRVILGHFVRAGIATMNSLKDMRGAMNR</sequence>
<dbReference type="RefSeq" id="WP_151132835.1">
    <property type="nucleotide sequence ID" value="NZ_CP043311.1"/>
</dbReference>
<evidence type="ECO:0000313" key="2">
    <source>
        <dbReference type="Proteomes" id="UP000327179"/>
    </source>
</evidence>
<accession>A0A5J6QKU7</accession>
<dbReference type="AlphaFoldDB" id="A0A5J6QKU7"/>
<organism evidence="1 2">
    <name type="scientific">Metapseudomonas lalkuanensis</name>
    <dbReference type="NCBI Taxonomy" id="2604832"/>
    <lineage>
        <taxon>Bacteria</taxon>
        <taxon>Pseudomonadati</taxon>
        <taxon>Pseudomonadota</taxon>
        <taxon>Gammaproteobacteria</taxon>
        <taxon>Pseudomonadales</taxon>
        <taxon>Pseudomonadaceae</taxon>
        <taxon>Metapseudomonas</taxon>
    </lineage>
</organism>
<name>A0A5J6QKU7_9GAMM</name>